<name>A0ABU8J677_9BURK</name>
<sequence>MIDSSNNAPADVSHDAPRVHPRLGAPRNLFARKPRASWGPVAVSALAALITGTLGCTGVGVASAQAAVAAP</sequence>
<evidence type="ECO:0000313" key="2">
    <source>
        <dbReference type="EMBL" id="MEI6003396.1"/>
    </source>
</evidence>
<proteinExistence type="predicted"/>
<organism evidence="2 3">
    <name type="scientific">Paraburkholderia bengalensis</name>
    <dbReference type="NCBI Taxonomy" id="2747562"/>
    <lineage>
        <taxon>Bacteria</taxon>
        <taxon>Pseudomonadati</taxon>
        <taxon>Pseudomonadota</taxon>
        <taxon>Betaproteobacteria</taxon>
        <taxon>Burkholderiales</taxon>
        <taxon>Burkholderiaceae</taxon>
        <taxon>Paraburkholderia</taxon>
    </lineage>
</organism>
<evidence type="ECO:0000313" key="3">
    <source>
        <dbReference type="Proteomes" id="UP001386437"/>
    </source>
</evidence>
<accession>A0ABU8J677</accession>
<evidence type="ECO:0000256" key="1">
    <source>
        <dbReference type="SAM" id="MobiDB-lite"/>
    </source>
</evidence>
<gene>
    <name evidence="2" type="ORF">H3V53_41885</name>
</gene>
<reference evidence="2 3" key="1">
    <citation type="journal article" date="2022" name="Arch. Microbiol.">
        <title>Paraburkholderia bengalensis sp. nov. isolated from roots of Oryza sativa, IR64.</title>
        <authorList>
            <person name="Nag P."/>
            <person name="Mondal N."/>
            <person name="Sarkar J."/>
            <person name="Das S."/>
        </authorList>
    </citation>
    <scope>NUCLEOTIDE SEQUENCE [LARGE SCALE GENOMIC DNA]</scope>
    <source>
        <strain evidence="2 3">IR64_4_BI</strain>
    </source>
</reference>
<dbReference type="Proteomes" id="UP001386437">
    <property type="component" value="Unassembled WGS sequence"/>
</dbReference>
<protein>
    <submittedName>
        <fullName evidence="2">Uncharacterized protein</fullName>
    </submittedName>
</protein>
<feature type="non-terminal residue" evidence="2">
    <location>
        <position position="71"/>
    </location>
</feature>
<dbReference type="EMBL" id="JACFYJ010000199">
    <property type="protein sequence ID" value="MEI6003396.1"/>
    <property type="molecule type" value="Genomic_DNA"/>
</dbReference>
<feature type="region of interest" description="Disordered" evidence="1">
    <location>
        <begin position="1"/>
        <end position="25"/>
    </location>
</feature>
<dbReference type="RefSeq" id="WP_336602930.1">
    <property type="nucleotide sequence ID" value="NZ_JACFYJ010000199.1"/>
</dbReference>
<comment type="caution">
    <text evidence="2">The sequence shown here is derived from an EMBL/GenBank/DDBJ whole genome shotgun (WGS) entry which is preliminary data.</text>
</comment>
<keyword evidence="3" id="KW-1185">Reference proteome</keyword>